<dbReference type="Proteomes" id="UP000316242">
    <property type="component" value="Unassembled WGS sequence"/>
</dbReference>
<organism evidence="1 2">
    <name type="scientific">Glutamicibacter nicotianae</name>
    <name type="common">Arthrobacter nicotianae</name>
    <dbReference type="NCBI Taxonomy" id="37929"/>
    <lineage>
        <taxon>Bacteria</taxon>
        <taxon>Bacillati</taxon>
        <taxon>Actinomycetota</taxon>
        <taxon>Actinomycetes</taxon>
        <taxon>Micrococcales</taxon>
        <taxon>Micrococcaceae</taxon>
        <taxon>Glutamicibacter</taxon>
    </lineage>
</organism>
<accession>A0ABQ0RPA1</accession>
<sequence>MSDFDEKGFHYAPLHGEYESGTFPVLPHTMVSTLNAMSIAAVCDMDETLTDNLRPSISVKITQCILMSDGSMISLDLDRGFTAISHGPGPARWRRSSDELIAEILDLVRIDDPERSGDHPWDEIAAAAQRRGIDIDAATLKQMPYQVLLSDRVIRTFEI</sequence>
<gene>
    <name evidence="1" type="ORF">ANI01nite_28420</name>
</gene>
<protein>
    <submittedName>
        <fullName evidence="1">Uncharacterized protein</fullName>
    </submittedName>
</protein>
<evidence type="ECO:0000313" key="1">
    <source>
        <dbReference type="EMBL" id="GEC13639.1"/>
    </source>
</evidence>
<dbReference type="RefSeq" id="WP_141358732.1">
    <property type="nucleotide sequence ID" value="NZ_BAAAWM010000001.1"/>
</dbReference>
<dbReference type="EMBL" id="BJNE01000016">
    <property type="protein sequence ID" value="GEC13639.1"/>
    <property type="molecule type" value="Genomic_DNA"/>
</dbReference>
<name>A0ABQ0RPA1_GLUNI</name>
<proteinExistence type="predicted"/>
<reference evidence="1 2" key="1">
    <citation type="submission" date="2019-06" db="EMBL/GenBank/DDBJ databases">
        <title>Whole genome shotgun sequence of Glutamicibacter nicotianae NBRC 14234.</title>
        <authorList>
            <person name="Hosoyama A."/>
            <person name="Uohara A."/>
            <person name="Ohji S."/>
            <person name="Ichikawa N."/>
        </authorList>
    </citation>
    <scope>NUCLEOTIDE SEQUENCE [LARGE SCALE GENOMIC DNA]</scope>
    <source>
        <strain evidence="1 2">NBRC 14234</strain>
    </source>
</reference>
<evidence type="ECO:0000313" key="2">
    <source>
        <dbReference type="Proteomes" id="UP000316242"/>
    </source>
</evidence>
<comment type="caution">
    <text evidence="1">The sequence shown here is derived from an EMBL/GenBank/DDBJ whole genome shotgun (WGS) entry which is preliminary data.</text>
</comment>
<keyword evidence="2" id="KW-1185">Reference proteome</keyword>